<dbReference type="GO" id="GO:0046464">
    <property type="term" value="P:acylglycerol catabolic process"/>
    <property type="evidence" value="ECO:0007669"/>
    <property type="project" value="TreeGrafter"/>
</dbReference>
<evidence type="ECO:0000313" key="3">
    <source>
        <dbReference type="Proteomes" id="UP001165079"/>
    </source>
</evidence>
<organism evidence="2 3">
    <name type="scientific">Actinorhabdospora filicis</name>
    <dbReference type="NCBI Taxonomy" id="1785913"/>
    <lineage>
        <taxon>Bacteria</taxon>
        <taxon>Bacillati</taxon>
        <taxon>Actinomycetota</taxon>
        <taxon>Actinomycetes</taxon>
        <taxon>Micromonosporales</taxon>
        <taxon>Micromonosporaceae</taxon>
        <taxon>Actinorhabdospora</taxon>
    </lineage>
</organism>
<protein>
    <submittedName>
        <fullName evidence="2">3-oxoadipate enol-lactone hydrolase</fullName>
    </submittedName>
</protein>
<dbReference type="EMBL" id="BSTX01000002">
    <property type="protein sequence ID" value="GLZ78002.1"/>
    <property type="molecule type" value="Genomic_DNA"/>
</dbReference>
<keyword evidence="2" id="KW-0378">Hydrolase</keyword>
<dbReference type="InterPro" id="IPR050266">
    <property type="entry name" value="AB_hydrolase_sf"/>
</dbReference>
<dbReference type="PANTHER" id="PTHR43798">
    <property type="entry name" value="MONOACYLGLYCEROL LIPASE"/>
    <property type="match status" value="1"/>
</dbReference>
<keyword evidence="3" id="KW-1185">Reference proteome</keyword>
<dbReference type="SUPFAM" id="SSF53474">
    <property type="entry name" value="alpha/beta-Hydrolases"/>
    <property type="match status" value="1"/>
</dbReference>
<evidence type="ECO:0000313" key="2">
    <source>
        <dbReference type="EMBL" id="GLZ78002.1"/>
    </source>
</evidence>
<accession>A0A9W6SLI8</accession>
<name>A0A9W6SLI8_9ACTN</name>
<dbReference type="InterPro" id="IPR029058">
    <property type="entry name" value="AB_hydrolase_fold"/>
</dbReference>
<dbReference type="AlphaFoldDB" id="A0A9W6SLI8"/>
<dbReference type="Proteomes" id="UP001165079">
    <property type="component" value="Unassembled WGS sequence"/>
</dbReference>
<feature type="domain" description="AB hydrolase-1" evidence="1">
    <location>
        <begin position="31"/>
        <end position="258"/>
    </location>
</feature>
<proteinExistence type="predicted"/>
<dbReference type="InterPro" id="IPR000073">
    <property type="entry name" value="AB_hydrolase_1"/>
</dbReference>
<dbReference type="Gene3D" id="3.40.50.1820">
    <property type="entry name" value="alpha/beta hydrolase"/>
    <property type="match status" value="1"/>
</dbReference>
<reference evidence="2" key="1">
    <citation type="submission" date="2023-03" db="EMBL/GenBank/DDBJ databases">
        <title>Actinorhabdospora filicis NBRC 111898.</title>
        <authorList>
            <person name="Ichikawa N."/>
            <person name="Sato H."/>
            <person name="Tonouchi N."/>
        </authorList>
    </citation>
    <scope>NUCLEOTIDE SEQUENCE</scope>
    <source>
        <strain evidence="2">NBRC 111898</strain>
    </source>
</reference>
<dbReference type="PRINTS" id="PR00111">
    <property type="entry name" value="ABHYDROLASE"/>
</dbReference>
<gene>
    <name evidence="2" type="ORF">Afil01_28090</name>
</gene>
<comment type="caution">
    <text evidence="2">The sequence shown here is derived from an EMBL/GenBank/DDBJ whole genome shotgun (WGS) entry which is preliminary data.</text>
</comment>
<evidence type="ECO:0000259" key="1">
    <source>
        <dbReference type="Pfam" id="PF12697"/>
    </source>
</evidence>
<dbReference type="PANTHER" id="PTHR43798:SF5">
    <property type="entry name" value="MONOACYLGLYCEROL LIPASE ABHD6"/>
    <property type="match status" value="1"/>
</dbReference>
<sequence length="266" mass="27774">MIGMSAHMITRSVSVAAATVPYRLCGSGPALVLVHGTGRGSVTWDALLERLTGRHTVVLPDLSGSDRAVDDGSPLTIEGLAAQVAAVIEDAGTGPADVVGHSLGASVALALAATRPDLVRRLIPVAGWTGGEDAYVAHVIEQYLALADRPEAFARHAMLTGFSRRHIAAIGPAAADELARGFTPSPGRVRQLELVRRLSMDGMLARVTAPTLVIGCAEDALIPVANSRRIHAAIPGGDYAELDSGHVVRVERPAELVALIEEFLGR</sequence>
<dbReference type="GO" id="GO:0047372">
    <property type="term" value="F:monoacylglycerol lipase activity"/>
    <property type="evidence" value="ECO:0007669"/>
    <property type="project" value="TreeGrafter"/>
</dbReference>
<dbReference type="GO" id="GO:0016020">
    <property type="term" value="C:membrane"/>
    <property type="evidence" value="ECO:0007669"/>
    <property type="project" value="TreeGrafter"/>
</dbReference>
<dbReference type="Pfam" id="PF12697">
    <property type="entry name" value="Abhydrolase_6"/>
    <property type="match status" value="1"/>
</dbReference>